<dbReference type="Proteomes" id="UP000186559">
    <property type="component" value="Chromosome"/>
</dbReference>
<keyword evidence="1" id="KW-0479">Metal-binding</keyword>
<organism evidence="6 7">
    <name type="scientific">Salipiger profundus</name>
    <dbReference type="NCBI Taxonomy" id="1229727"/>
    <lineage>
        <taxon>Bacteria</taxon>
        <taxon>Pseudomonadati</taxon>
        <taxon>Pseudomonadota</taxon>
        <taxon>Alphaproteobacteria</taxon>
        <taxon>Rhodobacterales</taxon>
        <taxon>Roseobacteraceae</taxon>
        <taxon>Salipiger</taxon>
    </lineage>
</organism>
<accession>A0A1U7D393</accession>
<dbReference type="STRING" id="1229727.Ga0080559_TMP1823"/>
<dbReference type="PANTHER" id="PTHR42988:SF2">
    <property type="entry name" value="CYCLIC NUCLEOTIDE PHOSPHODIESTERASE CBUA0032-RELATED"/>
    <property type="match status" value="1"/>
</dbReference>
<evidence type="ECO:0000313" key="6">
    <source>
        <dbReference type="EMBL" id="APX22619.1"/>
    </source>
</evidence>
<keyword evidence="7" id="KW-1185">Reference proteome</keyword>
<dbReference type="InterPro" id="IPR050884">
    <property type="entry name" value="CNP_phosphodiesterase-III"/>
</dbReference>
<name>A0A1U7D393_9RHOB</name>
<evidence type="ECO:0000256" key="4">
    <source>
        <dbReference type="ARBA" id="ARBA00025742"/>
    </source>
</evidence>
<dbReference type="Pfam" id="PF00149">
    <property type="entry name" value="Metallophos"/>
    <property type="match status" value="1"/>
</dbReference>
<dbReference type="EMBL" id="CP014796">
    <property type="protein sequence ID" value="APX22619.1"/>
    <property type="molecule type" value="Genomic_DNA"/>
</dbReference>
<dbReference type="RefSeq" id="WP_076622909.1">
    <property type="nucleotide sequence ID" value="NZ_BMEW01000004.1"/>
</dbReference>
<gene>
    <name evidence="6" type="ORF">Ga0080559_TMP1823</name>
</gene>
<feature type="domain" description="Calcineurin-like phosphoesterase" evidence="5">
    <location>
        <begin position="2"/>
        <end position="188"/>
    </location>
</feature>
<dbReference type="InterPro" id="IPR029052">
    <property type="entry name" value="Metallo-depent_PP-like"/>
</dbReference>
<evidence type="ECO:0000256" key="1">
    <source>
        <dbReference type="ARBA" id="ARBA00022723"/>
    </source>
</evidence>
<dbReference type="GO" id="GO:0046872">
    <property type="term" value="F:metal ion binding"/>
    <property type="evidence" value="ECO:0007669"/>
    <property type="project" value="UniProtKB-KW"/>
</dbReference>
<evidence type="ECO:0000313" key="7">
    <source>
        <dbReference type="Proteomes" id="UP000186559"/>
    </source>
</evidence>
<dbReference type="InterPro" id="IPR004843">
    <property type="entry name" value="Calcineurin-like_PHP"/>
</dbReference>
<keyword evidence="2 6" id="KW-0378">Hydrolase</keyword>
<evidence type="ECO:0000256" key="2">
    <source>
        <dbReference type="ARBA" id="ARBA00022801"/>
    </source>
</evidence>
<comment type="similarity">
    <text evidence="4">Belongs to the cyclic nucleotide phosphodiesterase class-III family.</text>
</comment>
<evidence type="ECO:0000259" key="5">
    <source>
        <dbReference type="Pfam" id="PF00149"/>
    </source>
</evidence>
<dbReference type="Gene3D" id="3.60.21.10">
    <property type="match status" value="1"/>
</dbReference>
<dbReference type="AlphaFoldDB" id="A0A1U7D393"/>
<dbReference type="OrthoDB" id="651281at2"/>
<dbReference type="KEGG" id="tpro:Ga0080559_TMP1823"/>
<sequence length="282" mass="32347">MIRIAHISDLHFGRTDAELLDPLIAAVNDAEPDLVAVTGDFTQRARRSQYRAAQAFLARLEAPWLAVPGNHDVSLDNLWQRFVRPWRHYRDHICDDLFPVHRQDGLVAVGFNTVDRFRWQRGKVRWRQMRQACKLFSDVPEGIRVVLAHHPFEQDADVEKSLMPNANKALEQLAECGAHLVLSGHLHRWRTEPFLSRKHGAQVLQVHVGTGLSTRLRGQENDFALLDLDETDARVTRMVARGGRFRDAGTRCFRFEDTGWREAREAVAVDPKTRERLSPAQN</sequence>
<proteinExistence type="inferred from homology"/>
<keyword evidence="3" id="KW-0408">Iron</keyword>
<dbReference type="SUPFAM" id="SSF56300">
    <property type="entry name" value="Metallo-dependent phosphatases"/>
    <property type="match status" value="1"/>
</dbReference>
<evidence type="ECO:0000256" key="3">
    <source>
        <dbReference type="ARBA" id="ARBA00023004"/>
    </source>
</evidence>
<dbReference type="PANTHER" id="PTHR42988">
    <property type="entry name" value="PHOSPHOHYDROLASE"/>
    <property type="match status" value="1"/>
</dbReference>
<protein>
    <submittedName>
        <fullName evidence="6">Putative phosphohydrolase</fullName>
    </submittedName>
</protein>
<reference evidence="6 7" key="1">
    <citation type="submission" date="2016-03" db="EMBL/GenBank/DDBJ databases">
        <title>Deep-sea bacteria in the southern Pacific.</title>
        <authorList>
            <person name="Tang K."/>
        </authorList>
    </citation>
    <scope>NUCLEOTIDE SEQUENCE [LARGE SCALE GENOMIC DNA]</scope>
    <source>
        <strain evidence="6 7">JLT2016</strain>
    </source>
</reference>
<dbReference type="GO" id="GO:0016787">
    <property type="term" value="F:hydrolase activity"/>
    <property type="evidence" value="ECO:0007669"/>
    <property type="project" value="UniProtKB-KW"/>
</dbReference>